<reference evidence="1 4" key="2">
    <citation type="submission" date="2019-04" db="EMBL/GenBank/DDBJ databases">
        <title>Complete Genome and Methylome Analysis of Haemophilus haemolyticus NEB129.</title>
        <authorList>
            <person name="Fomenkov A."/>
            <person name="Roberts R.J."/>
            <person name="Anton B.P."/>
            <person name="Vincze T."/>
        </authorList>
    </citation>
    <scope>NUCLEOTIDE SEQUENCE [LARGE SCALE GENOMIC DNA]</scope>
    <source>
        <strain evidence="1 4">NEB129</strain>
    </source>
</reference>
<dbReference type="Gene3D" id="3.10.450.530">
    <property type="entry name" value="Ribonuclease toxin, BrnT, of type II toxin-antitoxin system"/>
    <property type="match status" value="1"/>
</dbReference>
<dbReference type="RefSeq" id="WP_005705812.1">
    <property type="nucleotide sequence ID" value="NZ_CP038817.1"/>
</dbReference>
<proteinExistence type="predicted"/>
<dbReference type="KEGG" id="hpaa:E5Q53_10105"/>
<name>A0A377I1C8_HAEPH</name>
<evidence type="ECO:0000313" key="1">
    <source>
        <dbReference type="EMBL" id="QEN11743.1"/>
    </source>
</evidence>
<dbReference type="EMBL" id="UGHH01000002">
    <property type="protein sequence ID" value="STO64356.1"/>
    <property type="molecule type" value="Genomic_DNA"/>
</dbReference>
<protein>
    <submittedName>
        <fullName evidence="1">BrnT family toxin</fullName>
    </submittedName>
    <submittedName>
        <fullName evidence="2">Protein of uncharacterized function (DUF497)</fullName>
    </submittedName>
</protein>
<gene>
    <name evidence="1" type="ORF">E5Q53_10105</name>
    <name evidence="2" type="ORF">NCTC10794_01420</name>
</gene>
<dbReference type="AlphaFoldDB" id="A0A377I1C8"/>
<accession>A0A377I1C8</accession>
<dbReference type="InterPro" id="IPR007460">
    <property type="entry name" value="BrnT_toxin"/>
</dbReference>
<evidence type="ECO:0000313" key="4">
    <source>
        <dbReference type="Proteomes" id="UP000323974"/>
    </source>
</evidence>
<organism evidence="2 3">
    <name type="scientific">Haemophilus parahaemolyticus</name>
    <dbReference type="NCBI Taxonomy" id="735"/>
    <lineage>
        <taxon>Bacteria</taxon>
        <taxon>Pseudomonadati</taxon>
        <taxon>Pseudomonadota</taxon>
        <taxon>Gammaproteobacteria</taxon>
        <taxon>Pasteurellales</taxon>
        <taxon>Pasteurellaceae</taxon>
        <taxon>Haemophilus</taxon>
    </lineage>
</organism>
<sequence>MFELDGFEWDSNKAEINIRKHGVTFEEATTVFYDDFALFMPDPEHSFDEERFLLLGLSEKNRTLVVVHCERDQNIRIISARRATLRETKQYQEQIR</sequence>
<dbReference type="Proteomes" id="UP000323974">
    <property type="component" value="Chromosome"/>
</dbReference>
<evidence type="ECO:0000313" key="3">
    <source>
        <dbReference type="Proteomes" id="UP000254867"/>
    </source>
</evidence>
<dbReference type="Pfam" id="PF04365">
    <property type="entry name" value="BrnT_toxin"/>
    <property type="match status" value="1"/>
</dbReference>
<reference evidence="2 3" key="1">
    <citation type="submission" date="2018-06" db="EMBL/GenBank/DDBJ databases">
        <authorList>
            <consortium name="Pathogen Informatics"/>
            <person name="Doyle S."/>
        </authorList>
    </citation>
    <scope>NUCLEOTIDE SEQUENCE [LARGE SCALE GENOMIC DNA]</scope>
    <source>
        <strain evidence="2 3">NCTC10794</strain>
    </source>
</reference>
<dbReference type="EMBL" id="CP038817">
    <property type="protein sequence ID" value="QEN11743.1"/>
    <property type="molecule type" value="Genomic_DNA"/>
</dbReference>
<dbReference type="Proteomes" id="UP000254867">
    <property type="component" value="Unassembled WGS sequence"/>
</dbReference>
<evidence type="ECO:0000313" key="2">
    <source>
        <dbReference type="EMBL" id="STO64356.1"/>
    </source>
</evidence>
<dbReference type="InterPro" id="IPR038573">
    <property type="entry name" value="BrnT_sf"/>
</dbReference>
<dbReference type="GeneID" id="78223443"/>